<evidence type="ECO:0000313" key="1">
    <source>
        <dbReference type="EMBL" id="KAH3817215.1"/>
    </source>
</evidence>
<gene>
    <name evidence="1" type="ORF">DPMN_118747</name>
</gene>
<sequence length="70" mass="7844">MLLPYLKAGIKNERLKLVVDAVAAATWWTSLNIKDSPEIELQTPGSKWLVVKIGGKITHRKFGLNMPEVE</sequence>
<reference evidence="1" key="1">
    <citation type="journal article" date="2019" name="bioRxiv">
        <title>The Genome of the Zebra Mussel, Dreissena polymorpha: A Resource for Invasive Species Research.</title>
        <authorList>
            <person name="McCartney M.A."/>
            <person name="Auch B."/>
            <person name="Kono T."/>
            <person name="Mallez S."/>
            <person name="Zhang Y."/>
            <person name="Obille A."/>
            <person name="Becker A."/>
            <person name="Abrahante J.E."/>
            <person name="Garbe J."/>
            <person name="Badalamenti J.P."/>
            <person name="Herman A."/>
            <person name="Mangelson H."/>
            <person name="Liachko I."/>
            <person name="Sullivan S."/>
            <person name="Sone E.D."/>
            <person name="Koren S."/>
            <person name="Silverstein K.A.T."/>
            <person name="Beckman K.B."/>
            <person name="Gohl D.M."/>
        </authorList>
    </citation>
    <scope>NUCLEOTIDE SEQUENCE</scope>
    <source>
        <strain evidence="1">Duluth1</strain>
        <tissue evidence="1">Whole animal</tissue>
    </source>
</reference>
<dbReference type="AlphaFoldDB" id="A0A9D4GLA3"/>
<dbReference type="EMBL" id="JAIWYP010000005">
    <property type="protein sequence ID" value="KAH3817215.1"/>
    <property type="molecule type" value="Genomic_DNA"/>
</dbReference>
<comment type="caution">
    <text evidence="1">The sequence shown here is derived from an EMBL/GenBank/DDBJ whole genome shotgun (WGS) entry which is preliminary data.</text>
</comment>
<proteinExistence type="predicted"/>
<protein>
    <submittedName>
        <fullName evidence="1">Uncharacterized protein</fullName>
    </submittedName>
</protein>
<dbReference type="Proteomes" id="UP000828390">
    <property type="component" value="Unassembled WGS sequence"/>
</dbReference>
<evidence type="ECO:0000313" key="2">
    <source>
        <dbReference type="Proteomes" id="UP000828390"/>
    </source>
</evidence>
<organism evidence="1 2">
    <name type="scientific">Dreissena polymorpha</name>
    <name type="common">Zebra mussel</name>
    <name type="synonym">Mytilus polymorpha</name>
    <dbReference type="NCBI Taxonomy" id="45954"/>
    <lineage>
        <taxon>Eukaryota</taxon>
        <taxon>Metazoa</taxon>
        <taxon>Spiralia</taxon>
        <taxon>Lophotrochozoa</taxon>
        <taxon>Mollusca</taxon>
        <taxon>Bivalvia</taxon>
        <taxon>Autobranchia</taxon>
        <taxon>Heteroconchia</taxon>
        <taxon>Euheterodonta</taxon>
        <taxon>Imparidentia</taxon>
        <taxon>Neoheterodontei</taxon>
        <taxon>Myida</taxon>
        <taxon>Dreissenoidea</taxon>
        <taxon>Dreissenidae</taxon>
        <taxon>Dreissena</taxon>
    </lineage>
</organism>
<name>A0A9D4GLA3_DREPO</name>
<accession>A0A9D4GLA3</accession>
<reference evidence="1" key="2">
    <citation type="submission" date="2020-11" db="EMBL/GenBank/DDBJ databases">
        <authorList>
            <person name="McCartney M.A."/>
            <person name="Auch B."/>
            <person name="Kono T."/>
            <person name="Mallez S."/>
            <person name="Becker A."/>
            <person name="Gohl D.M."/>
            <person name="Silverstein K.A.T."/>
            <person name="Koren S."/>
            <person name="Bechman K.B."/>
            <person name="Herman A."/>
            <person name="Abrahante J.E."/>
            <person name="Garbe J."/>
        </authorList>
    </citation>
    <scope>NUCLEOTIDE SEQUENCE</scope>
    <source>
        <strain evidence="1">Duluth1</strain>
        <tissue evidence="1">Whole animal</tissue>
    </source>
</reference>
<keyword evidence="2" id="KW-1185">Reference proteome</keyword>